<proteinExistence type="predicted"/>
<protein>
    <recommendedName>
        <fullName evidence="4">Lipoprotein</fullName>
    </recommendedName>
</protein>
<feature type="chain" id="PRO_5002835305" description="Lipoprotein" evidence="1">
    <location>
        <begin position="24"/>
        <end position="62"/>
    </location>
</feature>
<reference evidence="2" key="1">
    <citation type="submission" date="2009-10" db="EMBL/GenBank/DDBJ databases">
        <title>The genome sequence of Streptomyces sviceus strain ATCC 29083.</title>
        <authorList>
            <consortium name="The Broad Institute Genome Sequencing Platform"/>
            <consortium name="Broad Institute Microbial Sequencing Center"/>
            <person name="Fischbach M."/>
            <person name="Godfrey P."/>
            <person name="Ward D."/>
            <person name="Young S."/>
            <person name="Zeng Q."/>
            <person name="Koehrsen M."/>
            <person name="Alvarado L."/>
            <person name="Berlin A.M."/>
            <person name="Bochicchio J."/>
            <person name="Borenstein D."/>
            <person name="Chapman S.B."/>
            <person name="Chen Z."/>
            <person name="Engels R."/>
            <person name="Freedman E."/>
            <person name="Gellesch M."/>
            <person name="Goldberg J."/>
            <person name="Griggs A."/>
            <person name="Gujja S."/>
            <person name="Heilman E.R."/>
            <person name="Heiman D.I."/>
            <person name="Hepburn T.A."/>
            <person name="Howarth C."/>
            <person name="Jen D."/>
            <person name="Larson L."/>
            <person name="Lewis B."/>
            <person name="Mehta T."/>
            <person name="Park D."/>
            <person name="Pearson M."/>
            <person name="Richards J."/>
            <person name="Roberts A."/>
            <person name="Saif S."/>
            <person name="Shea T.D."/>
            <person name="Shenoy N."/>
            <person name="Sisk P."/>
            <person name="Stolte C."/>
            <person name="Sykes S.N."/>
            <person name="Thomson T."/>
            <person name="Walk T."/>
            <person name="White J."/>
            <person name="Yandava C."/>
            <person name="Straight P."/>
            <person name="Clardy J."/>
            <person name="Hung D."/>
            <person name="Kolter R."/>
            <person name="Mekalanos J."/>
            <person name="Walker S."/>
            <person name="Walsh C.T."/>
            <person name="Wieland-Brown L.C."/>
            <person name="Haas B."/>
            <person name="Nusbaum C."/>
            <person name="Birren B."/>
        </authorList>
    </citation>
    <scope>NUCLEOTIDE SEQUENCE [LARGE SCALE GENOMIC DNA]</scope>
    <source>
        <strain evidence="2">ATCC 29083</strain>
    </source>
</reference>
<dbReference type="AlphaFoldDB" id="B5I7J1"/>
<feature type="signal peptide" evidence="1">
    <location>
        <begin position="1"/>
        <end position="23"/>
    </location>
</feature>
<dbReference type="PROSITE" id="PS51257">
    <property type="entry name" value="PROKAR_LIPOPROTEIN"/>
    <property type="match status" value="1"/>
</dbReference>
<gene>
    <name evidence="2" type="ORF">SSEG_07626</name>
</gene>
<keyword evidence="3" id="KW-1185">Reference proteome</keyword>
<evidence type="ECO:0000313" key="2">
    <source>
        <dbReference type="EMBL" id="EDY61046.1"/>
    </source>
</evidence>
<sequence>MMRLRGGAAAAVVLVFAVAGCKADTTTGSGGPEGRATRTARALRRVAQVFVQFKSGVVSCAY</sequence>
<name>B5I7J1_STRX2</name>
<dbReference type="Proteomes" id="UP000002785">
    <property type="component" value="Chromosome"/>
</dbReference>
<evidence type="ECO:0000256" key="1">
    <source>
        <dbReference type="SAM" id="SignalP"/>
    </source>
</evidence>
<evidence type="ECO:0008006" key="4">
    <source>
        <dbReference type="Google" id="ProtNLM"/>
    </source>
</evidence>
<accession>B5I7J1</accession>
<evidence type="ECO:0000313" key="3">
    <source>
        <dbReference type="Proteomes" id="UP000002785"/>
    </source>
</evidence>
<dbReference type="RefSeq" id="WP_007382586.1">
    <property type="nucleotide sequence ID" value="NZ_CM000951.1"/>
</dbReference>
<dbReference type="EMBL" id="CM000951">
    <property type="protein sequence ID" value="EDY61046.1"/>
    <property type="molecule type" value="Genomic_DNA"/>
</dbReference>
<dbReference type="HOGENOM" id="CLU_2902510_0_0_11"/>
<keyword evidence="1" id="KW-0732">Signal</keyword>
<organism evidence="2 3">
    <name type="scientific">Streptomyces sviceus (strain ATCC 29083 / DSM 924 / JCM 4929 / NBRC 13980 / NCIMB 11184 / NRRL 5439 / UC 5370)</name>
    <dbReference type="NCBI Taxonomy" id="463191"/>
    <lineage>
        <taxon>Bacteria</taxon>
        <taxon>Bacillati</taxon>
        <taxon>Actinomycetota</taxon>
        <taxon>Actinomycetes</taxon>
        <taxon>Kitasatosporales</taxon>
        <taxon>Streptomycetaceae</taxon>
        <taxon>Streptomyces</taxon>
    </lineage>
</organism>